<dbReference type="PATRIC" id="fig|361041.3.peg.480"/>
<comment type="caution">
    <text evidence="2">The sequence shown here is derived from an EMBL/GenBank/DDBJ whole genome shotgun (WGS) entry which is preliminary data.</text>
</comment>
<evidence type="ECO:0000256" key="1">
    <source>
        <dbReference type="SAM" id="SignalP"/>
    </source>
</evidence>
<evidence type="ECO:0008006" key="4">
    <source>
        <dbReference type="Google" id="ProtNLM"/>
    </source>
</evidence>
<sequence length="169" mass="18409">MLRTAFVLASLVFSAAVSAAELPKFDTPKPLLEAIYGQYEAIEAAHDYNPDDYFDETEAYSTDLKARLEGADARVKATGDEMGALDFSPFINGQDTGGLSYTVHEPKIKGQRAVADVDIILEGALLYTIGFHLIEDGTRGWKIDDILLPDIESSGTWSLAEYLESLPAS</sequence>
<feature type="chain" id="PRO_5002492321" description="DUF3828 domain-containing protein" evidence="1">
    <location>
        <begin position="20"/>
        <end position="169"/>
    </location>
</feature>
<name>A0A0F5LEE6_9HYPH</name>
<dbReference type="EMBL" id="LAJG01000014">
    <property type="protein sequence ID" value="KKB79977.1"/>
    <property type="molecule type" value="Genomic_DNA"/>
</dbReference>
<dbReference type="Proteomes" id="UP000033514">
    <property type="component" value="Unassembled WGS sequence"/>
</dbReference>
<organism evidence="2 3">
    <name type="scientific">Devosia soli</name>
    <dbReference type="NCBI Taxonomy" id="361041"/>
    <lineage>
        <taxon>Bacteria</taxon>
        <taxon>Pseudomonadati</taxon>
        <taxon>Pseudomonadota</taxon>
        <taxon>Alphaproteobacteria</taxon>
        <taxon>Hyphomicrobiales</taxon>
        <taxon>Devosiaceae</taxon>
        <taxon>Devosia</taxon>
    </lineage>
</organism>
<dbReference type="AlphaFoldDB" id="A0A0F5LEE6"/>
<proteinExistence type="predicted"/>
<protein>
    <recommendedName>
        <fullName evidence="4">DUF3828 domain-containing protein</fullName>
    </recommendedName>
</protein>
<dbReference type="OrthoDB" id="7174015at2"/>
<keyword evidence="1" id="KW-0732">Signal</keyword>
<evidence type="ECO:0000313" key="3">
    <source>
        <dbReference type="Proteomes" id="UP000033514"/>
    </source>
</evidence>
<feature type="signal peptide" evidence="1">
    <location>
        <begin position="1"/>
        <end position="19"/>
    </location>
</feature>
<keyword evidence="3" id="KW-1185">Reference proteome</keyword>
<evidence type="ECO:0000313" key="2">
    <source>
        <dbReference type="EMBL" id="KKB79977.1"/>
    </source>
</evidence>
<dbReference type="STRING" id="361041.VW35_05805"/>
<accession>A0A0F5LEE6</accession>
<gene>
    <name evidence="2" type="ORF">VW35_05805</name>
</gene>
<reference evidence="2 3" key="1">
    <citation type="submission" date="2015-03" db="EMBL/GenBank/DDBJ databases">
        <authorList>
            <person name="Hassan Y.I."/>
            <person name="Lepp D."/>
            <person name="Zhou T."/>
        </authorList>
    </citation>
    <scope>NUCLEOTIDE SEQUENCE [LARGE SCALE GENOMIC DNA]</scope>
    <source>
        <strain evidence="2 3">GH2-10</strain>
    </source>
</reference>
<dbReference type="RefSeq" id="WP_046142041.1">
    <property type="nucleotide sequence ID" value="NZ_LAJG01000014.1"/>
</dbReference>